<evidence type="ECO:0000313" key="2">
    <source>
        <dbReference type="Proteomes" id="UP000294662"/>
    </source>
</evidence>
<dbReference type="Proteomes" id="UP000294662">
    <property type="component" value="Unassembled WGS sequence"/>
</dbReference>
<keyword evidence="2" id="KW-1185">Reference proteome</keyword>
<dbReference type="AlphaFoldDB" id="A0A4R5F1B0"/>
<dbReference type="EMBL" id="SMFP01000001">
    <property type="protein sequence ID" value="TDE40950.1"/>
    <property type="molecule type" value="Genomic_DNA"/>
</dbReference>
<reference evidence="1 2" key="1">
    <citation type="submission" date="2019-03" db="EMBL/GenBank/DDBJ databases">
        <authorList>
            <person name="Zhang S."/>
        </authorList>
    </citation>
    <scope>NUCLEOTIDE SEQUENCE [LARGE SCALE GENOMIC DNA]</scope>
    <source>
        <strain evidence="1 2">S4J41</strain>
    </source>
</reference>
<name>A0A4R5F1B0_9RHOB</name>
<organism evidence="1 2">
    <name type="scientific">Antarcticimicrobium sediminis</name>
    <dbReference type="NCBI Taxonomy" id="2546227"/>
    <lineage>
        <taxon>Bacteria</taxon>
        <taxon>Pseudomonadati</taxon>
        <taxon>Pseudomonadota</taxon>
        <taxon>Alphaproteobacteria</taxon>
        <taxon>Rhodobacterales</taxon>
        <taxon>Paracoccaceae</taxon>
        <taxon>Antarcticimicrobium</taxon>
    </lineage>
</organism>
<dbReference type="RefSeq" id="WP_132826940.1">
    <property type="nucleotide sequence ID" value="NZ_SMFP01000001.1"/>
</dbReference>
<proteinExistence type="predicted"/>
<evidence type="ECO:0000313" key="1">
    <source>
        <dbReference type="EMBL" id="TDE40950.1"/>
    </source>
</evidence>
<protein>
    <submittedName>
        <fullName evidence="1">Uncharacterized protein</fullName>
    </submittedName>
</protein>
<accession>A0A4R5F1B0</accession>
<comment type="caution">
    <text evidence="1">The sequence shown here is derived from an EMBL/GenBank/DDBJ whole genome shotgun (WGS) entry which is preliminary data.</text>
</comment>
<gene>
    <name evidence="1" type="ORF">E1B25_01685</name>
</gene>
<sequence>MATYEVEFVFRVHGKITVEAASVDAAWDSPWEISKRCSFDLKKGESAPDLAGDVSITNQYLDEIEMVRSVPEAAQ</sequence>